<name>A0A6C2YPF4_9BACT</name>
<dbReference type="PANTHER" id="PTHR12110:SF53">
    <property type="entry name" value="BLR5974 PROTEIN"/>
    <property type="match status" value="1"/>
</dbReference>
<reference evidence="2" key="1">
    <citation type="submission" date="2019-04" db="EMBL/GenBank/DDBJ databases">
        <authorList>
            <consortium name="Science for Life Laboratories"/>
        </authorList>
    </citation>
    <scope>NUCLEOTIDE SEQUENCE</scope>
    <source>
        <strain evidence="2">MBLW1</strain>
    </source>
</reference>
<dbReference type="InterPro" id="IPR006311">
    <property type="entry name" value="TAT_signal"/>
</dbReference>
<evidence type="ECO:0000313" key="3">
    <source>
        <dbReference type="Proteomes" id="UP000464378"/>
    </source>
</evidence>
<accession>A0A6C2YPF4</accession>
<dbReference type="PANTHER" id="PTHR12110">
    <property type="entry name" value="HYDROXYPYRUVATE ISOMERASE"/>
    <property type="match status" value="1"/>
</dbReference>
<keyword evidence="2" id="KW-0413">Isomerase</keyword>
<dbReference type="InParanoid" id="A0A6C2YPF4"/>
<protein>
    <recommendedName>
        <fullName evidence="1">Xylose isomerase-like TIM barrel domain-containing protein</fullName>
    </recommendedName>
</protein>
<evidence type="ECO:0000259" key="1">
    <source>
        <dbReference type="Pfam" id="PF01261"/>
    </source>
</evidence>
<proteinExistence type="predicted"/>
<dbReference type="Pfam" id="PF01261">
    <property type="entry name" value="AP_endonuc_2"/>
    <property type="match status" value="1"/>
</dbReference>
<evidence type="ECO:0000313" key="2">
    <source>
        <dbReference type="EMBL" id="VIP03336.1"/>
    </source>
</evidence>
<keyword evidence="3" id="KW-1185">Reference proteome</keyword>
<dbReference type="InterPro" id="IPR036237">
    <property type="entry name" value="Xyl_isomerase-like_sf"/>
</dbReference>
<dbReference type="GO" id="GO:0016853">
    <property type="term" value="F:isomerase activity"/>
    <property type="evidence" value="ECO:0007669"/>
    <property type="project" value="UniProtKB-KW"/>
</dbReference>
<dbReference type="KEGG" id="tim:GMBLW1_06240"/>
<dbReference type="InterPro" id="IPR013022">
    <property type="entry name" value="Xyl_isomerase-like_TIM-brl"/>
</dbReference>
<dbReference type="SUPFAM" id="SSF51658">
    <property type="entry name" value="Xylose isomerase-like"/>
    <property type="match status" value="1"/>
</dbReference>
<dbReference type="EMBL" id="LR593887">
    <property type="protein sequence ID" value="VTS04044.1"/>
    <property type="molecule type" value="Genomic_DNA"/>
</dbReference>
<dbReference type="EMBL" id="LR586016">
    <property type="protein sequence ID" value="VIP03336.1"/>
    <property type="molecule type" value="Genomic_DNA"/>
</dbReference>
<dbReference type="Gene3D" id="3.20.20.150">
    <property type="entry name" value="Divalent-metal-dependent TIM barrel enzymes"/>
    <property type="match status" value="1"/>
</dbReference>
<organism evidence="2">
    <name type="scientific">Tuwongella immobilis</name>
    <dbReference type="NCBI Taxonomy" id="692036"/>
    <lineage>
        <taxon>Bacteria</taxon>
        <taxon>Pseudomonadati</taxon>
        <taxon>Planctomycetota</taxon>
        <taxon>Planctomycetia</taxon>
        <taxon>Gemmatales</taxon>
        <taxon>Gemmataceae</taxon>
        <taxon>Tuwongella</taxon>
    </lineage>
</organism>
<sequence length="331" mass="36472">MSEDRRGFIRNSAALITGAIAGQSLLPNAAAADPAPAAANSAPIRNRLGISTYSFWQFRNAALRSVGDCIERAARLGFDGVEILHRQMEDESPAALQKLKRLAFVNGIDLMGFSTHQGFLSPDPAIRQKNIDHTIRCIEMAYAMGIPTMRVNTGTWGTSKNFDDLMKNRGIEPPQKGYTDEQGFGWVIDSFGPCLKVAEKCGVLLGLENHWGLGRTPEGVLRVVDAIRSPWLQVTLDTGNFLEDPYDRLAQLAPKAVLVQAKTYYGGGLWYQLDLDYPRIAKMLHSHGYRGYVSLEFEGKEDPLTAIPKSLALLQKCFQGRTDVTAPDGTR</sequence>
<dbReference type="RefSeq" id="WP_162658416.1">
    <property type="nucleotide sequence ID" value="NZ_LR593887.1"/>
</dbReference>
<gene>
    <name evidence="2" type="ORF">GMBLW1_06240</name>
</gene>
<dbReference type="AlphaFoldDB" id="A0A6C2YPF4"/>
<feature type="domain" description="Xylose isomerase-like TIM barrel" evidence="1">
    <location>
        <begin position="70"/>
        <end position="317"/>
    </location>
</feature>
<dbReference type="PROSITE" id="PS51318">
    <property type="entry name" value="TAT"/>
    <property type="match status" value="1"/>
</dbReference>
<dbReference type="Proteomes" id="UP000464378">
    <property type="component" value="Chromosome"/>
</dbReference>
<dbReference type="InterPro" id="IPR050312">
    <property type="entry name" value="IolE/XylAMocC-like"/>
</dbReference>